<sequence>MVGNGTSWKILRERKLPSPPLKSEKERHPPRVPLPRYDTYSSNSHQGLKKNYFRFYVPNPLVWGVASIEPH</sequence>
<feature type="region of interest" description="Disordered" evidence="1">
    <location>
        <begin position="1"/>
        <end position="43"/>
    </location>
</feature>
<accession>A0A2P5XAD0</accession>
<evidence type="ECO:0000313" key="3">
    <source>
        <dbReference type="Proteomes" id="UP000239757"/>
    </source>
</evidence>
<name>A0A2P5XAD0_GOSBA</name>
<evidence type="ECO:0000313" key="2">
    <source>
        <dbReference type="EMBL" id="PPS00288.1"/>
    </source>
</evidence>
<dbReference type="Proteomes" id="UP000239757">
    <property type="component" value="Unassembled WGS sequence"/>
</dbReference>
<gene>
    <name evidence="2" type="ORF">GOBAR_AA20378</name>
</gene>
<evidence type="ECO:0000256" key="1">
    <source>
        <dbReference type="SAM" id="MobiDB-lite"/>
    </source>
</evidence>
<organism evidence="2 3">
    <name type="scientific">Gossypium barbadense</name>
    <name type="common">Sea Island cotton</name>
    <name type="synonym">Hibiscus barbadensis</name>
    <dbReference type="NCBI Taxonomy" id="3634"/>
    <lineage>
        <taxon>Eukaryota</taxon>
        <taxon>Viridiplantae</taxon>
        <taxon>Streptophyta</taxon>
        <taxon>Embryophyta</taxon>
        <taxon>Tracheophyta</taxon>
        <taxon>Spermatophyta</taxon>
        <taxon>Magnoliopsida</taxon>
        <taxon>eudicotyledons</taxon>
        <taxon>Gunneridae</taxon>
        <taxon>Pentapetalae</taxon>
        <taxon>rosids</taxon>
        <taxon>malvids</taxon>
        <taxon>Malvales</taxon>
        <taxon>Malvaceae</taxon>
        <taxon>Malvoideae</taxon>
        <taxon>Gossypium</taxon>
    </lineage>
</organism>
<dbReference type="AlphaFoldDB" id="A0A2P5XAD0"/>
<proteinExistence type="predicted"/>
<feature type="compositionally biased region" description="Basic and acidic residues" evidence="1">
    <location>
        <begin position="10"/>
        <end position="29"/>
    </location>
</feature>
<dbReference type="EMBL" id="KZ665327">
    <property type="protein sequence ID" value="PPS00288.1"/>
    <property type="molecule type" value="Genomic_DNA"/>
</dbReference>
<reference evidence="2 3" key="1">
    <citation type="submission" date="2015-01" db="EMBL/GenBank/DDBJ databases">
        <title>Genome of allotetraploid Gossypium barbadense reveals genomic plasticity and fiber elongation in cotton evolution.</title>
        <authorList>
            <person name="Chen X."/>
            <person name="Liu X."/>
            <person name="Zhao B."/>
            <person name="Zheng H."/>
            <person name="Hu Y."/>
            <person name="Lu G."/>
            <person name="Yang C."/>
            <person name="Chen J."/>
            <person name="Shan C."/>
            <person name="Zhang L."/>
            <person name="Zhou Y."/>
            <person name="Wang L."/>
            <person name="Guo W."/>
            <person name="Bai Y."/>
            <person name="Ruan J."/>
            <person name="Shangguan X."/>
            <person name="Mao Y."/>
            <person name="Jiang J."/>
            <person name="Zhu Y."/>
            <person name="Lei J."/>
            <person name="Kang H."/>
            <person name="Chen S."/>
            <person name="He X."/>
            <person name="Wang R."/>
            <person name="Wang Y."/>
            <person name="Chen J."/>
            <person name="Wang L."/>
            <person name="Yu S."/>
            <person name="Wang B."/>
            <person name="Wei J."/>
            <person name="Song S."/>
            <person name="Lu X."/>
            <person name="Gao Z."/>
            <person name="Gu W."/>
            <person name="Deng X."/>
            <person name="Ma D."/>
            <person name="Wang S."/>
            <person name="Liang W."/>
            <person name="Fang L."/>
            <person name="Cai C."/>
            <person name="Zhu X."/>
            <person name="Zhou B."/>
            <person name="Zhang Y."/>
            <person name="Chen Z."/>
            <person name="Xu S."/>
            <person name="Zhu R."/>
            <person name="Wang S."/>
            <person name="Zhang T."/>
            <person name="Zhao G."/>
        </authorList>
    </citation>
    <scope>NUCLEOTIDE SEQUENCE [LARGE SCALE GENOMIC DNA]</scope>
    <source>
        <strain evidence="3">cv. Xinhai21</strain>
        <tissue evidence="2">Leaf</tissue>
    </source>
</reference>
<protein>
    <submittedName>
        <fullName evidence="2">Uncharacterized protein</fullName>
    </submittedName>
</protein>